<evidence type="ECO:0000256" key="2">
    <source>
        <dbReference type="SAM" id="MobiDB-lite"/>
    </source>
</evidence>
<dbReference type="Gene3D" id="3.40.50.300">
    <property type="entry name" value="P-loop containing nucleotide triphosphate hydrolases"/>
    <property type="match status" value="1"/>
</dbReference>
<dbReference type="SMART" id="SM00174">
    <property type="entry name" value="RHO"/>
    <property type="match status" value="1"/>
</dbReference>
<dbReference type="SMART" id="SM00175">
    <property type="entry name" value="RAB"/>
    <property type="match status" value="1"/>
</dbReference>
<protein>
    <submittedName>
        <fullName evidence="3">Uncharacterized protein</fullName>
    </submittedName>
</protein>
<dbReference type="SUPFAM" id="SSF52540">
    <property type="entry name" value="P-loop containing nucleoside triphosphate hydrolases"/>
    <property type="match status" value="1"/>
</dbReference>
<comment type="caution">
    <text evidence="3">The sequence shown here is derived from an EMBL/GenBank/DDBJ whole genome shotgun (WGS) entry which is preliminary data.</text>
</comment>
<feature type="compositionally biased region" description="Acidic residues" evidence="2">
    <location>
        <begin position="351"/>
        <end position="362"/>
    </location>
</feature>
<sequence>MDTHYVNISFFGDAGVGKTSVSDRFFKNEFSDRYIPCSSIDIDFRLKMKLDDESLEMFISKDSKYYNKTDCCIFVYDSTNHLSFENIQKWYDFFIEENNKKDKNYYSPRIDKMAFLLIGNKSDLPNKTVDPSEAQKFAQEHQNMFFFETSAKTGENIEEALKTVIRKGVLCAKYFELKIPSSVVVLETKEDKERRIEREYDNNCEEILKYIRFLEDRLSIYEKVEPITFHTLRAMIKNEQIEISQNLKIKVEEENINEDDENQESEKEENKNEDEVENQELEEIENKNENDEEENINDEQQNQELEEVENKYEKAEDENQELEEIENKNENAEDEDENQELEEIENKYEKAEDEDENQELEEIENKYEHAEDENQELEEIENMNENEEDENINDEQEELKIDENKNSESDDNDMREGVRTTTFHEKEEEEEKDESDSSVIEETPTLEEYAKFYILLLNYAHCLEKRLNNYENFKQFNLDSFKKYTKTKKK</sequence>
<proteinExistence type="predicted"/>
<dbReference type="PANTHER" id="PTHR47978">
    <property type="match status" value="1"/>
</dbReference>
<feature type="compositionally biased region" description="Acidic residues" evidence="2">
    <location>
        <begin position="315"/>
        <end position="324"/>
    </location>
</feature>
<feature type="compositionally biased region" description="Acidic residues" evidence="2">
    <location>
        <begin position="370"/>
        <end position="397"/>
    </location>
</feature>
<dbReference type="PROSITE" id="PS51421">
    <property type="entry name" value="RAS"/>
    <property type="match status" value="1"/>
</dbReference>
<feature type="compositionally biased region" description="Basic and acidic residues" evidence="2">
    <location>
        <begin position="398"/>
        <end position="426"/>
    </location>
</feature>
<organism evidence="3 4">
    <name type="scientific">Tritrichomonas musculus</name>
    <dbReference type="NCBI Taxonomy" id="1915356"/>
    <lineage>
        <taxon>Eukaryota</taxon>
        <taxon>Metamonada</taxon>
        <taxon>Parabasalia</taxon>
        <taxon>Tritrichomonadida</taxon>
        <taxon>Tritrichomonadidae</taxon>
        <taxon>Tritrichomonas</taxon>
    </lineage>
</organism>
<dbReference type="PROSITE" id="PS51419">
    <property type="entry name" value="RAB"/>
    <property type="match status" value="1"/>
</dbReference>
<dbReference type="CDD" id="cd00154">
    <property type="entry name" value="Rab"/>
    <property type="match status" value="1"/>
</dbReference>
<dbReference type="PRINTS" id="PR00449">
    <property type="entry name" value="RASTRNSFRMNG"/>
</dbReference>
<feature type="compositionally biased region" description="Acidic residues" evidence="2">
    <location>
        <begin position="254"/>
        <end position="263"/>
    </location>
</feature>
<dbReference type="Pfam" id="PF00071">
    <property type="entry name" value="Ras"/>
    <property type="match status" value="1"/>
</dbReference>
<dbReference type="InterPro" id="IPR001806">
    <property type="entry name" value="Small_GTPase"/>
</dbReference>
<feature type="compositionally biased region" description="Acidic residues" evidence="2">
    <location>
        <begin position="332"/>
        <end position="343"/>
    </location>
</feature>
<evidence type="ECO:0000256" key="1">
    <source>
        <dbReference type="ARBA" id="ARBA00022741"/>
    </source>
</evidence>
<dbReference type="Proteomes" id="UP001470230">
    <property type="component" value="Unassembled WGS sequence"/>
</dbReference>
<feature type="compositionally biased region" description="Acidic residues" evidence="2">
    <location>
        <begin position="271"/>
        <end position="283"/>
    </location>
</feature>
<keyword evidence="4" id="KW-1185">Reference proteome</keyword>
<keyword evidence="1" id="KW-0547">Nucleotide-binding</keyword>
<gene>
    <name evidence="3" type="ORF">M9Y10_035512</name>
</gene>
<evidence type="ECO:0000313" key="3">
    <source>
        <dbReference type="EMBL" id="KAK8890727.1"/>
    </source>
</evidence>
<dbReference type="SMART" id="SM00173">
    <property type="entry name" value="RAS"/>
    <property type="match status" value="1"/>
</dbReference>
<dbReference type="EMBL" id="JAPFFF010000005">
    <property type="protein sequence ID" value="KAK8890727.1"/>
    <property type="molecule type" value="Genomic_DNA"/>
</dbReference>
<feature type="region of interest" description="Disordered" evidence="2">
    <location>
        <begin position="252"/>
        <end position="442"/>
    </location>
</feature>
<accession>A0ABR2KIP7</accession>
<feature type="compositionally biased region" description="Acidic residues" evidence="2">
    <location>
        <begin position="427"/>
        <end position="436"/>
    </location>
</feature>
<name>A0ABR2KIP7_9EUKA</name>
<dbReference type="InterPro" id="IPR027417">
    <property type="entry name" value="P-loop_NTPase"/>
</dbReference>
<reference evidence="3 4" key="1">
    <citation type="submission" date="2024-04" db="EMBL/GenBank/DDBJ databases">
        <title>Tritrichomonas musculus Genome.</title>
        <authorList>
            <person name="Alves-Ferreira E."/>
            <person name="Grigg M."/>
            <person name="Lorenzi H."/>
            <person name="Galac M."/>
        </authorList>
    </citation>
    <scope>NUCLEOTIDE SEQUENCE [LARGE SCALE GENOMIC DNA]</scope>
    <source>
        <strain evidence="3 4">EAF2021</strain>
    </source>
</reference>
<evidence type="ECO:0000313" key="4">
    <source>
        <dbReference type="Proteomes" id="UP001470230"/>
    </source>
</evidence>